<dbReference type="Proteomes" id="UP001596989">
    <property type="component" value="Unassembled WGS sequence"/>
</dbReference>
<gene>
    <name evidence="1" type="ORF">ACFQ2I_07670</name>
</gene>
<reference evidence="2" key="1">
    <citation type="journal article" date="2019" name="Int. J. Syst. Evol. Microbiol.">
        <title>The Global Catalogue of Microorganisms (GCM) 10K type strain sequencing project: providing services to taxonomists for standard genome sequencing and annotation.</title>
        <authorList>
            <consortium name="The Broad Institute Genomics Platform"/>
            <consortium name="The Broad Institute Genome Sequencing Center for Infectious Disease"/>
            <person name="Wu L."/>
            <person name="Ma J."/>
        </authorList>
    </citation>
    <scope>NUCLEOTIDE SEQUENCE [LARGE SCALE GENOMIC DNA]</scope>
    <source>
        <strain evidence="2">CCUG 59129</strain>
    </source>
</reference>
<evidence type="ECO:0000313" key="1">
    <source>
        <dbReference type="EMBL" id="MFD0959265.1"/>
    </source>
</evidence>
<dbReference type="RefSeq" id="WP_377563338.1">
    <property type="nucleotide sequence ID" value="NZ_JBHTJZ010000008.1"/>
</dbReference>
<protein>
    <recommendedName>
        <fullName evidence="3">Lantibiotic</fullName>
    </recommendedName>
</protein>
<name>A0ABW3HNX9_9BACL</name>
<proteinExistence type="predicted"/>
<keyword evidence="2" id="KW-1185">Reference proteome</keyword>
<accession>A0ABW3HNX9</accession>
<dbReference type="PROSITE" id="PS51257">
    <property type="entry name" value="PROKAR_LIPOPROTEIN"/>
    <property type="match status" value="1"/>
</dbReference>
<organism evidence="1 2">
    <name type="scientific">Paenibacillus chungangensis</name>
    <dbReference type="NCBI Taxonomy" id="696535"/>
    <lineage>
        <taxon>Bacteria</taxon>
        <taxon>Bacillati</taxon>
        <taxon>Bacillota</taxon>
        <taxon>Bacilli</taxon>
        <taxon>Bacillales</taxon>
        <taxon>Paenibacillaceae</taxon>
        <taxon>Paenibacillus</taxon>
    </lineage>
</organism>
<evidence type="ECO:0008006" key="3">
    <source>
        <dbReference type="Google" id="ProtNLM"/>
    </source>
</evidence>
<evidence type="ECO:0000313" key="2">
    <source>
        <dbReference type="Proteomes" id="UP001596989"/>
    </source>
</evidence>
<comment type="caution">
    <text evidence="1">The sequence shown here is derived from an EMBL/GenBank/DDBJ whole genome shotgun (WGS) entry which is preliminary data.</text>
</comment>
<dbReference type="EMBL" id="JBHTJZ010000008">
    <property type="protein sequence ID" value="MFD0959265.1"/>
    <property type="molecule type" value="Genomic_DNA"/>
</dbReference>
<sequence length="49" mass="5271">MSIGDCKRDLANRQGAEEWSLSILSGTSACVTGAVDCHACMSERSRMHV</sequence>